<protein>
    <recommendedName>
        <fullName evidence="3">Diacylglycerol O-acyltransferase</fullName>
    </recommendedName>
</protein>
<gene>
    <name evidence="1" type="ORF">GCM10011610_47850</name>
</gene>
<name>A0ABQ2KPL0_9NOCA</name>
<evidence type="ECO:0008006" key="3">
    <source>
        <dbReference type="Google" id="ProtNLM"/>
    </source>
</evidence>
<comment type="caution">
    <text evidence="1">The sequence shown here is derived from an EMBL/GenBank/DDBJ whole genome shotgun (WGS) entry which is preliminary data.</text>
</comment>
<proteinExistence type="predicted"/>
<reference evidence="2" key="1">
    <citation type="journal article" date="2019" name="Int. J. Syst. Evol. Microbiol.">
        <title>The Global Catalogue of Microorganisms (GCM) 10K type strain sequencing project: providing services to taxonomists for standard genome sequencing and annotation.</title>
        <authorList>
            <consortium name="The Broad Institute Genomics Platform"/>
            <consortium name="The Broad Institute Genome Sequencing Center for Infectious Disease"/>
            <person name="Wu L."/>
            <person name="Ma J."/>
        </authorList>
    </citation>
    <scope>NUCLEOTIDE SEQUENCE [LARGE SCALE GENOMIC DNA]</scope>
    <source>
        <strain evidence="2">CGMCC 4.7329</strain>
    </source>
</reference>
<organism evidence="1 2">
    <name type="scientific">Nocardia rhizosphaerihabitans</name>
    <dbReference type="NCBI Taxonomy" id="1691570"/>
    <lineage>
        <taxon>Bacteria</taxon>
        <taxon>Bacillati</taxon>
        <taxon>Actinomycetota</taxon>
        <taxon>Actinomycetes</taxon>
        <taxon>Mycobacteriales</taxon>
        <taxon>Nocardiaceae</taxon>
        <taxon>Nocardia</taxon>
    </lineage>
</organism>
<evidence type="ECO:0000313" key="1">
    <source>
        <dbReference type="EMBL" id="GGN89525.1"/>
    </source>
</evidence>
<dbReference type="EMBL" id="BMNE01000005">
    <property type="protein sequence ID" value="GGN89525.1"/>
    <property type="molecule type" value="Genomic_DNA"/>
</dbReference>
<evidence type="ECO:0000313" key="2">
    <source>
        <dbReference type="Proteomes" id="UP000658127"/>
    </source>
</evidence>
<dbReference type="Proteomes" id="UP000658127">
    <property type="component" value="Unassembled WGS sequence"/>
</dbReference>
<accession>A0ABQ2KPL0</accession>
<sequence>MFWLSRRTVNDVFLLYCFAETDTTTAELRAFVAARAASIPDLRIRLREIPGDLDYPRWEPAEFTSQQFVTHRPDSLRWPFLLDRLGELLGTGVDPTEFPWRIHVFRDVRDAPVAAGPALVVVLQLSHALADGTRAAAVARSLFARAAAGEVVPRSPGVPVDNSANRPVGPVKTPAQPVDSCGQICAWTAGSRVSGVLRFPWQLFTTVRRGYAAYQAQRELAERTAAGEVPAATTGFAPCRVNPATPVAALDHRVRLLVVDAATMRVPGRTVTVVALTAISQALSVYLAEHGDRPERLGIALPMAVPASGTARNNYRGLSIDLHIDEPDLAVRADLITADLATRRERALNPLLAVQDRVGETVPATLAARDVARADLDSVPDALDGNTVVSSVYRGAADLAFAGAPVLFTGGFPALGTVMHLTHGVHGIGETITLSVHFDAEVLADPDRYLTLLGESLAAVVAAH</sequence>
<keyword evidence="2" id="KW-1185">Reference proteome</keyword>